<proteinExistence type="inferred from homology"/>
<keyword evidence="5 15" id="KW-0444">Lipid biosynthesis</keyword>
<feature type="domain" description="Lipoxygenase" evidence="16">
    <location>
        <begin position="194"/>
        <end position="858"/>
    </location>
</feature>
<keyword evidence="11 14" id="KW-0408">Iron</keyword>
<dbReference type="PROSITE" id="PS00711">
    <property type="entry name" value="LIPOXYGENASE_1"/>
    <property type="match status" value="1"/>
</dbReference>
<dbReference type="UniPathway" id="UPA00382"/>
<keyword evidence="9 14" id="KW-0223">Dioxygenase</keyword>
<protein>
    <recommendedName>
        <fullName evidence="15">Lipoxygenase</fullName>
        <ecNumber evidence="15">1.13.11.-</ecNumber>
    </recommendedName>
</protein>
<dbReference type="InterPro" id="IPR020834">
    <property type="entry name" value="LipOase_CS"/>
</dbReference>
<dbReference type="GO" id="GO:0031408">
    <property type="term" value="P:oxylipin biosynthetic process"/>
    <property type="evidence" value="ECO:0007669"/>
    <property type="project" value="UniProtKB-UniRule"/>
</dbReference>
<dbReference type="SMART" id="SM00308">
    <property type="entry name" value="LH2"/>
    <property type="match status" value="1"/>
</dbReference>
<accession>A0A2N9EBF3</accession>
<keyword evidence="10 14" id="KW-0560">Oxidoreductase</keyword>
<evidence type="ECO:0000256" key="4">
    <source>
        <dbReference type="ARBA" id="ARBA00022490"/>
    </source>
</evidence>
<evidence type="ECO:0000256" key="6">
    <source>
        <dbReference type="ARBA" id="ARBA00022723"/>
    </source>
</evidence>
<dbReference type="InterPro" id="IPR036392">
    <property type="entry name" value="PLAT/LH2_dom_sf"/>
</dbReference>
<evidence type="ECO:0000256" key="8">
    <source>
        <dbReference type="ARBA" id="ARBA00022832"/>
    </source>
</evidence>
<name>A0A2N9EBF3_FAGSY</name>
<evidence type="ECO:0000256" key="2">
    <source>
        <dbReference type="ARBA" id="ARBA00004496"/>
    </source>
</evidence>
<dbReference type="InterPro" id="IPR020833">
    <property type="entry name" value="LipOase_Fe_BS"/>
</dbReference>
<dbReference type="PRINTS" id="PR00468">
    <property type="entry name" value="PLTLPOXGNASE"/>
</dbReference>
<comment type="similarity">
    <text evidence="3 14">Belongs to the lipoxygenase family.</text>
</comment>
<evidence type="ECO:0000256" key="14">
    <source>
        <dbReference type="RuleBase" id="RU003974"/>
    </source>
</evidence>
<keyword evidence="7 15" id="KW-0925">Oxylipin biosynthesis</keyword>
<dbReference type="GO" id="GO:0005737">
    <property type="term" value="C:cytoplasm"/>
    <property type="evidence" value="ECO:0007669"/>
    <property type="project" value="UniProtKB-SubCell"/>
</dbReference>
<dbReference type="AlphaFoldDB" id="A0A2N9EBF3"/>
<comment type="pathway">
    <text evidence="15">Lipid metabolism; oxylipin biosynthesis.</text>
</comment>
<evidence type="ECO:0000256" key="9">
    <source>
        <dbReference type="ARBA" id="ARBA00022964"/>
    </source>
</evidence>
<dbReference type="PRINTS" id="PR00087">
    <property type="entry name" value="LIPOXYGENASE"/>
</dbReference>
<comment type="function">
    <text evidence="15">Plant lipoxygenase may be involved in a number of diverse aspects of plant physiology including growth and development, pest resistance, and senescence or responses to wounding.</text>
</comment>
<dbReference type="InterPro" id="IPR027433">
    <property type="entry name" value="Lipoxygenase_dom_3"/>
</dbReference>
<sequence>MAIAKEILGASLLEKYNVNHWSKPVPRLGYLIQQHQSMLSSYPTFFSSSKRELLQRNNVKRKAVATLNIKDQSTGVIVEEPITYKVNALVNVRYDKTEDVKEMMLQVFAAFNNSTQRALILQLLSTEIDPRTMAPKMSKETILDCSKNLIIGAQLVAYKVEFVVDSSFGVPGAITIISRYEKELFLESVIIEGPYLPWETPAGLKELREEELGQLRGDGKGLRVSSDRIYDYDVYNDLSNPDKGIEFARPTLGDVNAESPVEEPMHMYVPRDDAMDRCKKEDFDVGKKKGMRRNFVPYLAAIADKDAFKSFSDINGLYRERSSFDMKSPLAKVIGKVQEFIQLHKFDPPMISTDASGCLRDDEFGRQALAGINPLSIERLKVFPPTSKLDPSIYGPQESALKEEHIIGDLNGMSIQQALEKNKLYIIDYHDMLLPFLNQVNCLDDRKAYATRTIFFLTPVGTLKPIAIELSLPSVGPNSQSKRVLTSPVDATTTWLWQLAKAHVCSNDCGVHQIVHHWLRTHAVMEPFIIAAHRQLSVMHPIFKLLHPHMRYTLEINALARQYLINVEGIIENNFTTGKHSMLITSAAYKNWWRFDLEGLPSDLIRRGLAIRDQTQPHGLKLLIEDYPYANDGLLIWSAIKTLVQTYVNYYYKDPSKICSDSELQAWYYEAVNVGHEDLRNASWWPRLDTPEDLSSILTTLIWLASAQHAALNYGQYPYGGHVPLRPPLMRKLVPKEDDPEYAKFVADPEKYFLSAIPSRFQSTKFMAVIDILSTHSIDEEYIGERKDLSTWLGDSEIIEAFYRFSMEMRRIENEIEKRNGDPKLRNRHGAGVSAYELLIPRSRHGVTCRGVPNSITI</sequence>
<evidence type="ECO:0000259" key="16">
    <source>
        <dbReference type="PROSITE" id="PS51393"/>
    </source>
</evidence>
<evidence type="ECO:0000256" key="11">
    <source>
        <dbReference type="ARBA" id="ARBA00023004"/>
    </source>
</evidence>
<evidence type="ECO:0000256" key="15">
    <source>
        <dbReference type="RuleBase" id="RU003975"/>
    </source>
</evidence>
<dbReference type="Gene3D" id="4.10.375.10">
    <property type="entry name" value="Lipoxygenase-1, Domain 2"/>
    <property type="match status" value="1"/>
</dbReference>
<evidence type="ECO:0000256" key="13">
    <source>
        <dbReference type="ARBA" id="ARBA00023160"/>
    </source>
</evidence>
<keyword evidence="6 14" id="KW-0479">Metal-binding</keyword>
<comment type="subcellular location">
    <subcellularLocation>
        <location evidence="2">Cytoplasm</location>
    </subcellularLocation>
</comment>
<dbReference type="FunFam" id="3.10.450.60:FF:000002">
    <property type="entry name" value="Lipoxygenase"/>
    <property type="match status" value="1"/>
</dbReference>
<dbReference type="Gene3D" id="1.20.245.10">
    <property type="entry name" value="Lipoxygenase-1, Domain 5"/>
    <property type="match status" value="1"/>
</dbReference>
<gene>
    <name evidence="17" type="ORF">FSB_LOCUS4199</name>
</gene>
<dbReference type="InterPro" id="IPR001024">
    <property type="entry name" value="PLAT/LH2_dom"/>
</dbReference>
<dbReference type="InterPro" id="IPR036226">
    <property type="entry name" value="LipOase_C_sf"/>
</dbReference>
<dbReference type="PANTHER" id="PTHR11771">
    <property type="entry name" value="LIPOXYGENASE"/>
    <property type="match status" value="1"/>
</dbReference>
<dbReference type="GO" id="GO:0034440">
    <property type="term" value="P:lipid oxidation"/>
    <property type="evidence" value="ECO:0007669"/>
    <property type="project" value="InterPro"/>
</dbReference>
<dbReference type="Pfam" id="PF00305">
    <property type="entry name" value="Lipoxygenase"/>
    <property type="match status" value="1"/>
</dbReference>
<dbReference type="EC" id="1.13.11.-" evidence="15"/>
<keyword evidence="13 15" id="KW-0275">Fatty acid biosynthesis</keyword>
<keyword evidence="12" id="KW-0443">Lipid metabolism</keyword>
<dbReference type="GO" id="GO:0006633">
    <property type="term" value="P:fatty acid biosynthetic process"/>
    <property type="evidence" value="ECO:0007669"/>
    <property type="project" value="UniProtKB-KW"/>
</dbReference>
<dbReference type="InterPro" id="IPR001246">
    <property type="entry name" value="LipOase_plant"/>
</dbReference>
<dbReference type="PROSITE" id="PS51393">
    <property type="entry name" value="LIPOXYGENASE_3"/>
    <property type="match status" value="1"/>
</dbReference>
<evidence type="ECO:0000313" key="17">
    <source>
        <dbReference type="EMBL" id="SPC76317.1"/>
    </source>
</evidence>
<dbReference type="PROSITE" id="PS00081">
    <property type="entry name" value="LIPOXYGENASE_2"/>
    <property type="match status" value="1"/>
</dbReference>
<evidence type="ECO:0000256" key="5">
    <source>
        <dbReference type="ARBA" id="ARBA00022516"/>
    </source>
</evidence>
<dbReference type="Gene3D" id="2.60.60.20">
    <property type="entry name" value="PLAT/LH2 domain"/>
    <property type="match status" value="1"/>
</dbReference>
<reference evidence="17" key="1">
    <citation type="submission" date="2018-02" db="EMBL/GenBank/DDBJ databases">
        <authorList>
            <person name="Cohen D.B."/>
            <person name="Kent A.D."/>
        </authorList>
    </citation>
    <scope>NUCLEOTIDE SEQUENCE</scope>
</reference>
<dbReference type="InterPro" id="IPR000907">
    <property type="entry name" value="LipOase"/>
</dbReference>
<dbReference type="SUPFAM" id="SSF49723">
    <property type="entry name" value="Lipase/lipooxygenase domain (PLAT/LH2 domain)"/>
    <property type="match status" value="1"/>
</dbReference>
<keyword evidence="8" id="KW-0276">Fatty acid metabolism</keyword>
<evidence type="ECO:0000256" key="10">
    <source>
        <dbReference type="ARBA" id="ARBA00023002"/>
    </source>
</evidence>
<evidence type="ECO:0000256" key="1">
    <source>
        <dbReference type="ARBA" id="ARBA00001962"/>
    </source>
</evidence>
<dbReference type="FunFam" id="1.20.245.10:FF:000002">
    <property type="entry name" value="Lipoxygenase"/>
    <property type="match status" value="1"/>
</dbReference>
<evidence type="ECO:0000256" key="7">
    <source>
        <dbReference type="ARBA" id="ARBA00022767"/>
    </source>
</evidence>
<dbReference type="Gene3D" id="3.10.450.60">
    <property type="match status" value="1"/>
</dbReference>
<dbReference type="Gene3D" id="4.10.372.10">
    <property type="entry name" value="Lipoxygenase-1, Domain 3"/>
    <property type="match status" value="1"/>
</dbReference>
<organism evidence="17">
    <name type="scientific">Fagus sylvatica</name>
    <name type="common">Beechnut</name>
    <dbReference type="NCBI Taxonomy" id="28930"/>
    <lineage>
        <taxon>Eukaryota</taxon>
        <taxon>Viridiplantae</taxon>
        <taxon>Streptophyta</taxon>
        <taxon>Embryophyta</taxon>
        <taxon>Tracheophyta</taxon>
        <taxon>Spermatophyta</taxon>
        <taxon>Magnoliopsida</taxon>
        <taxon>eudicotyledons</taxon>
        <taxon>Gunneridae</taxon>
        <taxon>Pentapetalae</taxon>
        <taxon>rosids</taxon>
        <taxon>fabids</taxon>
        <taxon>Fagales</taxon>
        <taxon>Fagaceae</taxon>
        <taxon>Fagus</taxon>
    </lineage>
</organism>
<dbReference type="GO" id="GO:0016702">
    <property type="term" value="F:oxidoreductase activity, acting on single donors with incorporation of molecular oxygen, incorporation of two atoms of oxygen"/>
    <property type="evidence" value="ECO:0007669"/>
    <property type="project" value="InterPro"/>
</dbReference>
<dbReference type="InterPro" id="IPR013819">
    <property type="entry name" value="LipOase_C"/>
</dbReference>
<evidence type="ECO:0000256" key="12">
    <source>
        <dbReference type="ARBA" id="ARBA00023098"/>
    </source>
</evidence>
<comment type="cofactor">
    <cofactor evidence="1 14">
        <name>Fe cation</name>
        <dbReference type="ChEBI" id="CHEBI:24875"/>
    </cofactor>
</comment>
<dbReference type="SUPFAM" id="SSF48484">
    <property type="entry name" value="Lipoxigenase"/>
    <property type="match status" value="1"/>
</dbReference>
<dbReference type="EMBL" id="OIVN01000213">
    <property type="protein sequence ID" value="SPC76317.1"/>
    <property type="molecule type" value="Genomic_DNA"/>
</dbReference>
<keyword evidence="4" id="KW-0963">Cytoplasm</keyword>
<evidence type="ECO:0000256" key="3">
    <source>
        <dbReference type="ARBA" id="ARBA00009419"/>
    </source>
</evidence>
<dbReference type="GO" id="GO:0005506">
    <property type="term" value="F:iron ion binding"/>
    <property type="evidence" value="ECO:0007669"/>
    <property type="project" value="UniProtKB-ARBA"/>
</dbReference>